<dbReference type="GO" id="GO:0006013">
    <property type="term" value="P:mannose metabolic process"/>
    <property type="evidence" value="ECO:0007669"/>
    <property type="project" value="InterPro"/>
</dbReference>
<feature type="transmembrane region" description="Helical" evidence="1">
    <location>
        <begin position="6"/>
        <end position="24"/>
    </location>
</feature>
<dbReference type="Gene3D" id="3.20.110.10">
    <property type="entry name" value="Glycoside hydrolase 38, N terminal domain"/>
    <property type="match status" value="1"/>
</dbReference>
<keyword evidence="1" id="KW-1133">Transmembrane helix</keyword>
<accession>A0A0T6B8B3</accession>
<evidence type="ECO:0000256" key="1">
    <source>
        <dbReference type="SAM" id="Phobius"/>
    </source>
</evidence>
<dbReference type="PANTHER" id="PTHR11607">
    <property type="entry name" value="ALPHA-MANNOSIDASE"/>
    <property type="match status" value="1"/>
</dbReference>
<gene>
    <name evidence="3" type="ORF">AMK59_4737</name>
</gene>
<evidence type="ECO:0000259" key="2">
    <source>
        <dbReference type="Pfam" id="PF01074"/>
    </source>
</evidence>
<keyword evidence="1" id="KW-0472">Membrane</keyword>
<dbReference type="Proteomes" id="UP000051574">
    <property type="component" value="Unassembled WGS sequence"/>
</dbReference>
<organism evidence="3 4">
    <name type="scientific">Oryctes borbonicus</name>
    <dbReference type="NCBI Taxonomy" id="1629725"/>
    <lineage>
        <taxon>Eukaryota</taxon>
        <taxon>Metazoa</taxon>
        <taxon>Ecdysozoa</taxon>
        <taxon>Arthropoda</taxon>
        <taxon>Hexapoda</taxon>
        <taxon>Insecta</taxon>
        <taxon>Pterygota</taxon>
        <taxon>Neoptera</taxon>
        <taxon>Endopterygota</taxon>
        <taxon>Coleoptera</taxon>
        <taxon>Polyphaga</taxon>
        <taxon>Scarabaeiformia</taxon>
        <taxon>Scarabaeidae</taxon>
        <taxon>Dynastinae</taxon>
        <taxon>Oryctes</taxon>
    </lineage>
</organism>
<dbReference type="Pfam" id="PF01074">
    <property type="entry name" value="Glyco_hydro_38N"/>
    <property type="match status" value="1"/>
</dbReference>
<proteinExistence type="predicted"/>
<dbReference type="GO" id="GO:0000139">
    <property type="term" value="C:Golgi membrane"/>
    <property type="evidence" value="ECO:0007669"/>
    <property type="project" value="TreeGrafter"/>
</dbReference>
<protein>
    <submittedName>
        <fullName evidence="3">Glycoside hydrolase</fullName>
    </submittedName>
</protein>
<keyword evidence="3" id="KW-0378">Hydrolase</keyword>
<evidence type="ECO:0000313" key="4">
    <source>
        <dbReference type="Proteomes" id="UP000051574"/>
    </source>
</evidence>
<feature type="domain" description="Glycoside hydrolase family 38 N-terminal" evidence="2">
    <location>
        <begin position="140"/>
        <end position="206"/>
    </location>
</feature>
<dbReference type="OrthoDB" id="10261055at2759"/>
<dbReference type="InterPro" id="IPR000602">
    <property type="entry name" value="Glyco_hydro_38_N"/>
</dbReference>
<dbReference type="SUPFAM" id="SSF88713">
    <property type="entry name" value="Glycoside hydrolase/deacetylase"/>
    <property type="match status" value="1"/>
</dbReference>
<dbReference type="InterPro" id="IPR050843">
    <property type="entry name" value="Glycosyl_Hydrlase_38"/>
</dbReference>
<keyword evidence="1" id="KW-0812">Transmembrane</keyword>
<dbReference type="InterPro" id="IPR027291">
    <property type="entry name" value="Glyco_hydro_38_N_sf"/>
</dbReference>
<comment type="caution">
    <text evidence="3">The sequence shown here is derived from an EMBL/GenBank/DDBJ whole genome shotgun (WGS) entry which is preliminary data.</text>
</comment>
<dbReference type="GO" id="GO:0004559">
    <property type="term" value="F:alpha-mannosidase activity"/>
    <property type="evidence" value="ECO:0007669"/>
    <property type="project" value="InterPro"/>
</dbReference>
<sequence>MKLKRLVTLFGAIVLIFVAGLLYVSRNLSLLPDRGGSIREELNNNNWIHYRDKSSKDDKVVNEKILEERHDIKSPIPLGSTDMIYDASCPIQLDYIPYTQIQMLDVYKDLKFDNPDGGVWKQGWKIEVDEKMWNKEHKLKVFVIPHSHNDPGWVKTFDEYYNAQTRNILNNMVEQLSEDPRRKFIWAEISFFATWWNELDQDGKETVKR</sequence>
<keyword evidence="4" id="KW-1185">Reference proteome</keyword>
<dbReference type="AlphaFoldDB" id="A0A0T6B8B3"/>
<reference evidence="3 4" key="1">
    <citation type="submission" date="2015-09" db="EMBL/GenBank/DDBJ databases">
        <title>Draft genome of the scarab beetle Oryctes borbonicus.</title>
        <authorList>
            <person name="Meyer J.M."/>
            <person name="Markov G.V."/>
            <person name="Baskaran P."/>
            <person name="Herrmann M."/>
            <person name="Sommer R.J."/>
            <person name="Roedelsperger C."/>
        </authorList>
    </citation>
    <scope>NUCLEOTIDE SEQUENCE [LARGE SCALE GENOMIC DNA]</scope>
    <source>
        <strain evidence="3">OB123</strain>
        <tissue evidence="3">Whole animal</tissue>
    </source>
</reference>
<dbReference type="InterPro" id="IPR011330">
    <property type="entry name" value="Glyco_hydro/deAcase_b/a-brl"/>
</dbReference>
<dbReference type="PANTHER" id="PTHR11607:SF3">
    <property type="entry name" value="LYSOSOMAL ALPHA-MANNOSIDASE"/>
    <property type="match status" value="1"/>
</dbReference>
<dbReference type="EMBL" id="LJIG01009177">
    <property type="protein sequence ID" value="KRT83602.1"/>
    <property type="molecule type" value="Genomic_DNA"/>
</dbReference>
<evidence type="ECO:0000313" key="3">
    <source>
        <dbReference type="EMBL" id="KRT83602.1"/>
    </source>
</evidence>
<dbReference type="GO" id="GO:0006491">
    <property type="term" value="P:N-glycan processing"/>
    <property type="evidence" value="ECO:0007669"/>
    <property type="project" value="TreeGrafter"/>
</dbReference>
<name>A0A0T6B8B3_9SCAR</name>